<name>I4B2R4_TURPD</name>
<accession>I4B2R4</accession>
<evidence type="ECO:0000259" key="1">
    <source>
        <dbReference type="PROSITE" id="PS51186"/>
    </source>
</evidence>
<dbReference type="PROSITE" id="PS51186">
    <property type="entry name" value="GNAT"/>
    <property type="match status" value="1"/>
</dbReference>
<dbReference type="KEGG" id="tpx:Turpa_0921"/>
<dbReference type="EMBL" id="CP002959">
    <property type="protein sequence ID" value="AFM11571.1"/>
    <property type="molecule type" value="Genomic_DNA"/>
</dbReference>
<dbReference type="GO" id="GO:0016747">
    <property type="term" value="F:acyltransferase activity, transferring groups other than amino-acyl groups"/>
    <property type="evidence" value="ECO:0007669"/>
    <property type="project" value="InterPro"/>
</dbReference>
<dbReference type="OrthoDB" id="9775804at2"/>
<proteinExistence type="predicted"/>
<feature type="domain" description="N-acetyltransferase" evidence="1">
    <location>
        <begin position="11"/>
        <end position="160"/>
    </location>
</feature>
<dbReference type="InterPro" id="IPR016181">
    <property type="entry name" value="Acyl_CoA_acyltransferase"/>
</dbReference>
<protein>
    <submittedName>
        <fullName evidence="2">GCN5-related N-acetyltransferase</fullName>
    </submittedName>
</protein>
<dbReference type="STRING" id="869212.Turpa_0921"/>
<dbReference type="InterPro" id="IPR000182">
    <property type="entry name" value="GNAT_dom"/>
</dbReference>
<dbReference type="Pfam" id="PF00583">
    <property type="entry name" value="Acetyltransf_1"/>
    <property type="match status" value="1"/>
</dbReference>
<dbReference type="Proteomes" id="UP000006048">
    <property type="component" value="Chromosome"/>
</dbReference>
<dbReference type="AlphaFoldDB" id="I4B2R4"/>
<dbReference type="CDD" id="cd04301">
    <property type="entry name" value="NAT_SF"/>
    <property type="match status" value="1"/>
</dbReference>
<dbReference type="HOGENOM" id="CLU_118619_0_0_12"/>
<gene>
    <name evidence="2" type="ordered locus">Turpa_0921</name>
</gene>
<reference evidence="2 3" key="1">
    <citation type="submission" date="2012-06" db="EMBL/GenBank/DDBJ databases">
        <title>The complete chromosome of genome of Turneriella parva DSM 21527.</title>
        <authorList>
            <consortium name="US DOE Joint Genome Institute (JGI-PGF)"/>
            <person name="Lucas S."/>
            <person name="Han J."/>
            <person name="Lapidus A."/>
            <person name="Bruce D."/>
            <person name="Goodwin L."/>
            <person name="Pitluck S."/>
            <person name="Peters L."/>
            <person name="Kyrpides N."/>
            <person name="Mavromatis K."/>
            <person name="Ivanova N."/>
            <person name="Mikhailova N."/>
            <person name="Chertkov O."/>
            <person name="Detter J.C."/>
            <person name="Tapia R."/>
            <person name="Han C."/>
            <person name="Land M."/>
            <person name="Hauser L."/>
            <person name="Markowitz V."/>
            <person name="Cheng J.-F."/>
            <person name="Hugenholtz P."/>
            <person name="Woyke T."/>
            <person name="Wu D."/>
            <person name="Gronow S."/>
            <person name="Wellnitz S."/>
            <person name="Brambilla E."/>
            <person name="Klenk H.-P."/>
            <person name="Eisen J.A."/>
        </authorList>
    </citation>
    <scope>NUCLEOTIDE SEQUENCE [LARGE SCALE GENOMIC DNA]</scope>
    <source>
        <strain evidence="3">ATCC BAA-1111 / DSM 21527 / NCTC 11395 / H</strain>
    </source>
</reference>
<evidence type="ECO:0000313" key="2">
    <source>
        <dbReference type="EMBL" id="AFM11571.1"/>
    </source>
</evidence>
<dbReference type="RefSeq" id="WP_014802089.1">
    <property type="nucleotide sequence ID" value="NC_018020.1"/>
</dbReference>
<organism evidence="2 3">
    <name type="scientific">Turneriella parva (strain ATCC BAA-1111 / DSM 21527 / NCTC 11395 / H)</name>
    <name type="common">Leptospira parva</name>
    <dbReference type="NCBI Taxonomy" id="869212"/>
    <lineage>
        <taxon>Bacteria</taxon>
        <taxon>Pseudomonadati</taxon>
        <taxon>Spirochaetota</taxon>
        <taxon>Spirochaetia</taxon>
        <taxon>Leptospirales</taxon>
        <taxon>Leptospiraceae</taxon>
        <taxon>Turneriella</taxon>
    </lineage>
</organism>
<dbReference type="SUPFAM" id="SSF55729">
    <property type="entry name" value="Acyl-CoA N-acyltransferases (Nat)"/>
    <property type="match status" value="1"/>
</dbReference>
<evidence type="ECO:0000313" key="3">
    <source>
        <dbReference type="Proteomes" id="UP000006048"/>
    </source>
</evidence>
<dbReference type="PATRIC" id="fig|869212.3.peg.895"/>
<keyword evidence="3" id="KW-1185">Reference proteome</keyword>
<sequence>MSNAPATNLTFAVRRLGRGDVGAFRELNRLFAEAFDDAVHYQQAPPSDAYLQALLAKPHVIALVTLVEGKMAGGLVAYVLDKFEKERSEVYIYDLAVLEQFRRRGIARSLIVELKKIAADIGAWVIYVQADKNAEDFPARQLYESMGEREDVFHYDIAID</sequence>
<dbReference type="Gene3D" id="3.40.630.30">
    <property type="match status" value="1"/>
</dbReference>